<sequence length="163" mass="18005">MSSQEASCMVLSFDWYMLVHSTTRKVGTALNQPHRAPTLSPYFTTPSVFRIQHKDTVTQSAAAFCVSLVPVGQALSAARPDTFPNTPGSIILHGCTKCTNLSAVALFIESNHSVSFHSMSTCLLSALKTVIYRKLSAINDYDGSCSFLKQPLRHSLRIDREHW</sequence>
<comment type="caution">
    <text evidence="1">The sequence shown here is derived from an EMBL/GenBank/DDBJ whole genome shotgun (WGS) entry which is preliminary data.</text>
</comment>
<keyword evidence="2" id="KW-1185">Reference proteome</keyword>
<dbReference type="Proteomes" id="UP000286415">
    <property type="component" value="Unassembled WGS sequence"/>
</dbReference>
<reference evidence="1 2" key="1">
    <citation type="journal article" date="2018" name="Biotechnol. Adv.">
        <title>Improved genomic resources and new bioinformatic workflow for the carcinogenic parasite Clonorchis sinensis: Biotechnological implications.</title>
        <authorList>
            <person name="Wang D."/>
            <person name="Korhonen P.K."/>
            <person name="Gasser R.B."/>
            <person name="Young N.D."/>
        </authorList>
    </citation>
    <scope>NUCLEOTIDE SEQUENCE [LARGE SCALE GENOMIC DNA]</scope>
    <source>
        <strain evidence="1">Cs-k2</strain>
    </source>
</reference>
<dbReference type="EMBL" id="NIRI02000056">
    <property type="protein sequence ID" value="KAG5444875.1"/>
    <property type="molecule type" value="Genomic_DNA"/>
</dbReference>
<protein>
    <submittedName>
        <fullName evidence="1">Uncharacterized protein</fullName>
    </submittedName>
</protein>
<proteinExistence type="predicted"/>
<name>A0A419PU16_CLOSI</name>
<evidence type="ECO:0000313" key="1">
    <source>
        <dbReference type="EMBL" id="KAG5444875.1"/>
    </source>
</evidence>
<evidence type="ECO:0000313" key="2">
    <source>
        <dbReference type="Proteomes" id="UP000286415"/>
    </source>
</evidence>
<accession>A0A419PU16</accession>
<dbReference type="AlphaFoldDB" id="A0A419PU16"/>
<dbReference type="InParanoid" id="A0A419PU16"/>
<reference evidence="1 2" key="2">
    <citation type="journal article" date="2021" name="Genomics">
        <title>High-quality reference genome for Clonorchis sinensis.</title>
        <authorList>
            <person name="Young N.D."/>
            <person name="Stroehlein A.J."/>
            <person name="Kinkar L."/>
            <person name="Wang T."/>
            <person name="Sohn W.M."/>
            <person name="Chang B.C.H."/>
            <person name="Kaur P."/>
            <person name="Weisz D."/>
            <person name="Dudchenko O."/>
            <person name="Aiden E.L."/>
            <person name="Korhonen P.K."/>
            <person name="Gasser R.B."/>
        </authorList>
    </citation>
    <scope>NUCLEOTIDE SEQUENCE [LARGE SCALE GENOMIC DNA]</scope>
    <source>
        <strain evidence="1">Cs-k2</strain>
    </source>
</reference>
<organism evidence="1 2">
    <name type="scientific">Clonorchis sinensis</name>
    <name type="common">Chinese liver fluke</name>
    <dbReference type="NCBI Taxonomy" id="79923"/>
    <lineage>
        <taxon>Eukaryota</taxon>
        <taxon>Metazoa</taxon>
        <taxon>Spiralia</taxon>
        <taxon>Lophotrochozoa</taxon>
        <taxon>Platyhelminthes</taxon>
        <taxon>Trematoda</taxon>
        <taxon>Digenea</taxon>
        <taxon>Opisthorchiida</taxon>
        <taxon>Opisthorchiata</taxon>
        <taxon>Opisthorchiidae</taxon>
        <taxon>Clonorchis</taxon>
    </lineage>
</organism>
<gene>
    <name evidence="1" type="ORF">CSKR_103613</name>
</gene>